<comment type="caution">
    <text evidence="1">The sequence shown here is derived from an EMBL/GenBank/DDBJ whole genome shotgun (WGS) entry which is preliminary data.</text>
</comment>
<accession>A0ACA9KDV0</accession>
<protein>
    <submittedName>
        <fullName evidence="1">15821_t:CDS:1</fullName>
    </submittedName>
</protein>
<reference evidence="1" key="1">
    <citation type="submission" date="2021-06" db="EMBL/GenBank/DDBJ databases">
        <authorList>
            <person name="Kallberg Y."/>
            <person name="Tangrot J."/>
            <person name="Rosling A."/>
        </authorList>
    </citation>
    <scope>NUCLEOTIDE SEQUENCE</scope>
    <source>
        <strain evidence="1">CL356</strain>
    </source>
</reference>
<gene>
    <name evidence="1" type="ORF">ACOLOM_LOCUS1417</name>
</gene>
<evidence type="ECO:0000313" key="2">
    <source>
        <dbReference type="Proteomes" id="UP000789525"/>
    </source>
</evidence>
<keyword evidence="2" id="KW-1185">Reference proteome</keyword>
<evidence type="ECO:0000313" key="1">
    <source>
        <dbReference type="EMBL" id="CAG8466844.1"/>
    </source>
</evidence>
<organism evidence="1 2">
    <name type="scientific">Acaulospora colombiana</name>
    <dbReference type="NCBI Taxonomy" id="27376"/>
    <lineage>
        <taxon>Eukaryota</taxon>
        <taxon>Fungi</taxon>
        <taxon>Fungi incertae sedis</taxon>
        <taxon>Mucoromycota</taxon>
        <taxon>Glomeromycotina</taxon>
        <taxon>Glomeromycetes</taxon>
        <taxon>Diversisporales</taxon>
        <taxon>Acaulosporaceae</taxon>
        <taxon>Acaulospora</taxon>
    </lineage>
</organism>
<dbReference type="EMBL" id="CAJVPT010001662">
    <property type="protein sequence ID" value="CAG8466844.1"/>
    <property type="molecule type" value="Genomic_DNA"/>
</dbReference>
<name>A0ACA9KDV0_9GLOM</name>
<dbReference type="Proteomes" id="UP000789525">
    <property type="component" value="Unassembled WGS sequence"/>
</dbReference>
<feature type="non-terminal residue" evidence="1">
    <location>
        <position position="151"/>
    </location>
</feature>
<sequence length="151" mass="17200">MNGELFSPSLWFDENPKYTKENAPDAIFLMMGRADSGLVKLLEKAKQTSDLEIKKSGMIDMPGSNPPFCHYVKRGSTELRITFTVFTGYQLQSVATVMKRLHPRVPYIVVITNRDKLPEFNDTLVHKYLDLESLACPSIEIVDVDMDHMDD</sequence>
<proteinExistence type="predicted"/>